<feature type="transmembrane region" description="Helical" evidence="6">
    <location>
        <begin position="198"/>
        <end position="216"/>
    </location>
</feature>
<evidence type="ECO:0000313" key="7">
    <source>
        <dbReference type="EMBL" id="TQM58529.1"/>
    </source>
</evidence>
<evidence type="ECO:0000256" key="6">
    <source>
        <dbReference type="SAM" id="Phobius"/>
    </source>
</evidence>
<comment type="similarity">
    <text evidence="2">Belongs to the TMEM86 family.</text>
</comment>
<dbReference type="PANTHER" id="PTHR31885">
    <property type="entry name" value="GH04784P"/>
    <property type="match status" value="1"/>
</dbReference>
<accession>A0A543HJT7</accession>
<gene>
    <name evidence="7" type="ORF">FBY41_3897</name>
</gene>
<feature type="transmembrane region" description="Helical" evidence="6">
    <location>
        <begin position="88"/>
        <end position="109"/>
    </location>
</feature>
<evidence type="ECO:0000256" key="1">
    <source>
        <dbReference type="ARBA" id="ARBA00004141"/>
    </source>
</evidence>
<dbReference type="Pfam" id="PF07947">
    <property type="entry name" value="YhhN"/>
    <property type="match status" value="1"/>
</dbReference>
<dbReference type="GO" id="GO:0016020">
    <property type="term" value="C:membrane"/>
    <property type="evidence" value="ECO:0007669"/>
    <property type="project" value="UniProtKB-SubCell"/>
</dbReference>
<evidence type="ECO:0000256" key="4">
    <source>
        <dbReference type="ARBA" id="ARBA00022989"/>
    </source>
</evidence>
<feature type="transmembrane region" description="Helical" evidence="6">
    <location>
        <begin position="6"/>
        <end position="23"/>
    </location>
</feature>
<dbReference type="PANTHER" id="PTHR31885:SF6">
    <property type="entry name" value="GH04784P"/>
    <property type="match status" value="1"/>
</dbReference>
<comment type="caution">
    <text evidence="7">The sequence shown here is derived from an EMBL/GenBank/DDBJ whole genome shotgun (WGS) entry which is preliminary data.</text>
</comment>
<protein>
    <submittedName>
        <fullName evidence="7">Putative membrane protein YhhN</fullName>
    </submittedName>
</protein>
<feature type="transmembrane region" description="Helical" evidence="6">
    <location>
        <begin position="35"/>
        <end position="51"/>
    </location>
</feature>
<feature type="transmembrane region" description="Helical" evidence="6">
    <location>
        <begin position="146"/>
        <end position="164"/>
    </location>
</feature>
<evidence type="ECO:0000256" key="5">
    <source>
        <dbReference type="ARBA" id="ARBA00023136"/>
    </source>
</evidence>
<comment type="subcellular location">
    <subcellularLocation>
        <location evidence="1">Membrane</location>
        <topology evidence="1">Multi-pass membrane protein</topology>
    </subcellularLocation>
</comment>
<keyword evidence="4 6" id="KW-1133">Transmembrane helix</keyword>
<keyword evidence="8" id="KW-1185">Reference proteome</keyword>
<name>A0A543HJT7_9MICO</name>
<dbReference type="EMBL" id="VFPM01000003">
    <property type="protein sequence ID" value="TQM58529.1"/>
    <property type="molecule type" value="Genomic_DNA"/>
</dbReference>
<organism evidence="7 8">
    <name type="scientific">Humibacillus xanthopallidus</name>
    <dbReference type="NCBI Taxonomy" id="412689"/>
    <lineage>
        <taxon>Bacteria</taxon>
        <taxon>Bacillati</taxon>
        <taxon>Actinomycetota</taxon>
        <taxon>Actinomycetes</taxon>
        <taxon>Micrococcales</taxon>
        <taxon>Intrasporangiaceae</taxon>
        <taxon>Humibacillus</taxon>
    </lineage>
</organism>
<keyword evidence="3 6" id="KW-0812">Transmembrane</keyword>
<evidence type="ECO:0000313" key="8">
    <source>
        <dbReference type="Proteomes" id="UP000316747"/>
    </source>
</evidence>
<dbReference type="AlphaFoldDB" id="A0A543HJT7"/>
<dbReference type="GO" id="GO:0016787">
    <property type="term" value="F:hydrolase activity"/>
    <property type="evidence" value="ECO:0007669"/>
    <property type="project" value="TreeGrafter"/>
</dbReference>
<feature type="transmembrane region" description="Helical" evidence="6">
    <location>
        <begin position="115"/>
        <end position="134"/>
    </location>
</feature>
<proteinExistence type="inferred from homology"/>
<keyword evidence="5 6" id="KW-0472">Membrane</keyword>
<reference evidence="7 8" key="1">
    <citation type="submission" date="2019-06" db="EMBL/GenBank/DDBJ databases">
        <title>Genome sequencing of plant associated microbes to promote plant fitness in Sorghum bicolor and Oryza sativa.</title>
        <authorList>
            <person name="Coleman-Derr D."/>
        </authorList>
    </citation>
    <scope>NUCLEOTIDE SEQUENCE [LARGE SCALE GENOMIC DNA]</scope>
    <source>
        <strain evidence="7 8">KV-663</strain>
    </source>
</reference>
<dbReference type="InterPro" id="IPR012506">
    <property type="entry name" value="TMEM86B-like"/>
</dbReference>
<dbReference type="Proteomes" id="UP000316747">
    <property type="component" value="Unassembled WGS sequence"/>
</dbReference>
<sequence>MAVTTHLWVLAVALGVTALINWSSVVRGDVLVERLTKPLVIVLLMGIAWSLDWEGAVAGAPELAPVLVALAVSLVGDVALLNATTTRFLVGLGSFLLAHVAYVWAILGTTGAGGFPWWLLLVVPALLVLHATVGRDIVRHAGAQRGAVLVYQLALFALVLAAAWKGDAVVLLGCVLFLASDTVLGHDRFVRERRWAPLTVIVTYHLAQTLIVVGLFR</sequence>
<evidence type="ECO:0000256" key="2">
    <source>
        <dbReference type="ARBA" id="ARBA00007375"/>
    </source>
</evidence>
<evidence type="ECO:0000256" key="3">
    <source>
        <dbReference type="ARBA" id="ARBA00022692"/>
    </source>
</evidence>
<feature type="transmembrane region" description="Helical" evidence="6">
    <location>
        <begin position="63"/>
        <end position="81"/>
    </location>
</feature>